<dbReference type="Gene3D" id="3.40.630.30">
    <property type="match status" value="1"/>
</dbReference>
<feature type="domain" description="N-acetyltransferase" evidence="1">
    <location>
        <begin position="2"/>
        <end position="154"/>
    </location>
</feature>
<dbReference type="PANTHER" id="PTHR43451:SF1">
    <property type="entry name" value="ACETYLTRANSFERASE"/>
    <property type="match status" value="1"/>
</dbReference>
<organism evidence="2">
    <name type="scientific">uncultured Rubrobacteraceae bacterium</name>
    <dbReference type="NCBI Taxonomy" id="349277"/>
    <lineage>
        <taxon>Bacteria</taxon>
        <taxon>Bacillati</taxon>
        <taxon>Actinomycetota</taxon>
        <taxon>Rubrobacteria</taxon>
        <taxon>Rubrobacterales</taxon>
        <taxon>Rubrobacteraceae</taxon>
        <taxon>environmental samples</taxon>
    </lineage>
</organism>
<dbReference type="SUPFAM" id="SSF55729">
    <property type="entry name" value="Acyl-CoA N-acyltransferases (Nat)"/>
    <property type="match status" value="1"/>
</dbReference>
<dbReference type="PROSITE" id="PS51186">
    <property type="entry name" value="GNAT"/>
    <property type="match status" value="1"/>
</dbReference>
<sequence>MAVVRDYEPGDAESICHLFYETVRTVNLGDYSSEQVRAWAPEIPDPAAWHERMSGRHTLVADEGGEVVGFAELEESGHLDMLYCRADAVGRGVGSLLCAAVEGRARNLGLARISTEACITARPFFGRHRFRVLRRNTVWRGGTALTNFSMQKAL</sequence>
<protein>
    <recommendedName>
        <fullName evidence="1">N-acetyltransferase domain-containing protein</fullName>
    </recommendedName>
</protein>
<proteinExistence type="predicted"/>
<gene>
    <name evidence="2" type="ORF">AVDCRST_MAG01-01-2580</name>
</gene>
<name>A0A6J4PYY2_9ACTN</name>
<dbReference type="EMBL" id="CADCUW010000350">
    <property type="protein sequence ID" value="CAA9426112.1"/>
    <property type="molecule type" value="Genomic_DNA"/>
</dbReference>
<evidence type="ECO:0000259" key="1">
    <source>
        <dbReference type="PROSITE" id="PS51186"/>
    </source>
</evidence>
<dbReference type="AlphaFoldDB" id="A0A6J4PYY2"/>
<dbReference type="CDD" id="cd04301">
    <property type="entry name" value="NAT_SF"/>
    <property type="match status" value="1"/>
</dbReference>
<dbReference type="GO" id="GO:0016747">
    <property type="term" value="F:acyltransferase activity, transferring groups other than amino-acyl groups"/>
    <property type="evidence" value="ECO:0007669"/>
    <property type="project" value="InterPro"/>
</dbReference>
<dbReference type="InterPro" id="IPR016181">
    <property type="entry name" value="Acyl_CoA_acyltransferase"/>
</dbReference>
<evidence type="ECO:0000313" key="2">
    <source>
        <dbReference type="EMBL" id="CAA9426112.1"/>
    </source>
</evidence>
<dbReference type="Pfam" id="PF13673">
    <property type="entry name" value="Acetyltransf_10"/>
    <property type="match status" value="1"/>
</dbReference>
<dbReference type="InterPro" id="IPR052564">
    <property type="entry name" value="N-acetyltrans/Recomb-assoc"/>
</dbReference>
<dbReference type="InterPro" id="IPR000182">
    <property type="entry name" value="GNAT_dom"/>
</dbReference>
<dbReference type="PANTHER" id="PTHR43451">
    <property type="entry name" value="ACETYLTRANSFERASE (GNAT) FAMILY PROTEIN"/>
    <property type="match status" value="1"/>
</dbReference>
<accession>A0A6J4PYY2</accession>
<reference evidence="2" key="1">
    <citation type="submission" date="2020-02" db="EMBL/GenBank/DDBJ databases">
        <authorList>
            <person name="Meier V. D."/>
        </authorList>
    </citation>
    <scope>NUCLEOTIDE SEQUENCE</scope>
    <source>
        <strain evidence="2">AVDCRST_MAG01</strain>
    </source>
</reference>